<dbReference type="AlphaFoldDB" id="A0A099KWY4"/>
<accession>A0A099KWY4</accession>
<gene>
    <name evidence="1" type="ORF">ND2E_2071</name>
</gene>
<evidence type="ECO:0000313" key="1">
    <source>
        <dbReference type="EMBL" id="KGJ94138.1"/>
    </source>
</evidence>
<organism evidence="1 2">
    <name type="scientific">Colwellia psychrerythraea</name>
    <name type="common">Vibrio psychroerythus</name>
    <dbReference type="NCBI Taxonomy" id="28229"/>
    <lineage>
        <taxon>Bacteria</taxon>
        <taxon>Pseudomonadati</taxon>
        <taxon>Pseudomonadota</taxon>
        <taxon>Gammaproteobacteria</taxon>
        <taxon>Alteromonadales</taxon>
        <taxon>Colwelliaceae</taxon>
        <taxon>Colwellia</taxon>
    </lineage>
</organism>
<protein>
    <submittedName>
        <fullName evidence="1">Uncharacterized protein</fullName>
    </submittedName>
</protein>
<dbReference type="Proteomes" id="UP000029843">
    <property type="component" value="Unassembled WGS sequence"/>
</dbReference>
<sequence length="57" mass="6859">MNYFILYFNYNSLALIVVRGLVQYEWNATHFLLWKCKMSPFIWDSNCLVSLRGKSYT</sequence>
<dbReference type="EMBL" id="JQED01000007">
    <property type="protein sequence ID" value="KGJ94138.1"/>
    <property type="molecule type" value="Genomic_DNA"/>
</dbReference>
<evidence type="ECO:0000313" key="2">
    <source>
        <dbReference type="Proteomes" id="UP000029843"/>
    </source>
</evidence>
<proteinExistence type="predicted"/>
<comment type="caution">
    <text evidence="1">The sequence shown here is derived from an EMBL/GenBank/DDBJ whole genome shotgun (WGS) entry which is preliminary data.</text>
</comment>
<name>A0A099KWY4_COLPS</name>
<reference evidence="1 2" key="1">
    <citation type="submission" date="2014-08" db="EMBL/GenBank/DDBJ databases">
        <title>Genomic and Phenotypic Diversity of Colwellia psychrerythraea strains from Disparate Marine Basins.</title>
        <authorList>
            <person name="Techtmann S.M."/>
            <person name="Stelling S.C."/>
            <person name="Utturkar S.M."/>
            <person name="Alshibli N."/>
            <person name="Harris A."/>
            <person name="Brown S.D."/>
            <person name="Hazen T.C."/>
        </authorList>
    </citation>
    <scope>NUCLEOTIDE SEQUENCE [LARGE SCALE GENOMIC DNA]</scope>
    <source>
        <strain evidence="1 2">ND2E</strain>
    </source>
</reference>